<evidence type="ECO:0000256" key="6">
    <source>
        <dbReference type="ARBA" id="ARBA00023146"/>
    </source>
</evidence>
<keyword evidence="9" id="KW-1185">Reference proteome</keyword>
<dbReference type="GO" id="GO:0009328">
    <property type="term" value="C:phenylalanine-tRNA ligase complex"/>
    <property type="evidence" value="ECO:0007669"/>
    <property type="project" value="TreeGrafter"/>
</dbReference>
<dbReference type="GO" id="GO:0005829">
    <property type="term" value="C:cytosol"/>
    <property type="evidence" value="ECO:0007669"/>
    <property type="project" value="TreeGrafter"/>
</dbReference>
<keyword evidence="4" id="KW-0067">ATP-binding</keyword>
<evidence type="ECO:0000256" key="5">
    <source>
        <dbReference type="ARBA" id="ARBA00022917"/>
    </source>
</evidence>
<dbReference type="OrthoDB" id="238316at2759"/>
<evidence type="ECO:0000256" key="2">
    <source>
        <dbReference type="ARBA" id="ARBA00022598"/>
    </source>
</evidence>
<dbReference type="PANTHER" id="PTHR11538">
    <property type="entry name" value="PHENYLALANYL-TRNA SYNTHETASE"/>
    <property type="match status" value="1"/>
</dbReference>
<evidence type="ECO:0000256" key="1">
    <source>
        <dbReference type="ARBA" id="ARBA00012814"/>
    </source>
</evidence>
<dbReference type="GO" id="GO:0004826">
    <property type="term" value="F:phenylalanine-tRNA ligase activity"/>
    <property type="evidence" value="ECO:0007669"/>
    <property type="project" value="UniProtKB-EC"/>
</dbReference>
<keyword evidence="2 8" id="KW-0436">Ligase</keyword>
<evidence type="ECO:0000259" key="7">
    <source>
        <dbReference type="PROSITE" id="PS50862"/>
    </source>
</evidence>
<dbReference type="EMBL" id="VXBJ01001563">
    <property type="protein sequence ID" value="NXN23185.1"/>
    <property type="molecule type" value="Genomic_DNA"/>
</dbReference>
<keyword evidence="6" id="KW-0030">Aminoacyl-tRNA synthetase</keyword>
<dbReference type="AlphaFoldDB" id="A0A7L1HB03"/>
<dbReference type="InterPro" id="IPR002319">
    <property type="entry name" value="Phenylalanyl-tRNA_Synthase"/>
</dbReference>
<dbReference type="GO" id="GO:0005524">
    <property type="term" value="F:ATP binding"/>
    <property type="evidence" value="ECO:0007669"/>
    <property type="project" value="UniProtKB-KW"/>
</dbReference>
<keyword evidence="5" id="KW-0648">Protein biosynthesis</keyword>
<dbReference type="GO" id="GO:0000049">
    <property type="term" value="F:tRNA binding"/>
    <property type="evidence" value="ECO:0007669"/>
    <property type="project" value="InterPro"/>
</dbReference>
<evidence type="ECO:0000313" key="9">
    <source>
        <dbReference type="Proteomes" id="UP000586634"/>
    </source>
</evidence>
<feature type="non-terminal residue" evidence="8">
    <location>
        <position position="223"/>
    </location>
</feature>
<sequence length="223" mass="25255">FTEMPTNNFVESSFWNFDALFQPQQHPARDQHDTFFLQDPAEAPELPPGYTSKVKKVHSQGGYGSQGYKYDWRLEEARKNLLRTHTTSASARALYQLARQEKFSPVKYFSIDRVFRNESLDATHLAEFHQVEGVVADRGLTLGHLMGTLRQFFNKMGMEWEGVRGGAGGSPGSPLTLSLSPGISQLRFKPAYNPYTEPSMEVFSYHEGLKKWVEVGNSGVFRP</sequence>
<keyword evidence="3" id="KW-0547">Nucleotide-binding</keyword>
<accession>A0A7L1HB03</accession>
<name>A0A7L1HB03_9CHAR</name>
<reference evidence="8 9" key="1">
    <citation type="submission" date="2019-09" db="EMBL/GenBank/DDBJ databases">
        <title>Bird 10,000 Genomes (B10K) Project - Family phase.</title>
        <authorList>
            <person name="Zhang G."/>
        </authorList>
    </citation>
    <scope>NUCLEOTIDE SEQUENCE [LARGE SCALE GENOMIC DNA]</scope>
    <source>
        <strain evidence="8">B10K-DU-002-14</strain>
        <tissue evidence="8">Muscle</tissue>
    </source>
</reference>
<protein>
    <recommendedName>
        <fullName evidence="1">phenylalanine--tRNA ligase</fullName>
        <ecNumber evidence="1">6.1.1.20</ecNumber>
    </recommendedName>
</protein>
<evidence type="ECO:0000313" key="8">
    <source>
        <dbReference type="EMBL" id="NXN23185.1"/>
    </source>
</evidence>
<dbReference type="PANTHER" id="PTHR11538:SF40">
    <property type="entry name" value="PHENYLALANINE--TRNA LIGASE ALPHA SUBUNIT"/>
    <property type="match status" value="1"/>
</dbReference>
<evidence type="ECO:0000256" key="4">
    <source>
        <dbReference type="ARBA" id="ARBA00022840"/>
    </source>
</evidence>
<organism evidence="8 9">
    <name type="scientific">Nycticryphes semicollaris</name>
    <dbReference type="NCBI Taxonomy" id="227226"/>
    <lineage>
        <taxon>Eukaryota</taxon>
        <taxon>Metazoa</taxon>
        <taxon>Chordata</taxon>
        <taxon>Craniata</taxon>
        <taxon>Vertebrata</taxon>
        <taxon>Euteleostomi</taxon>
        <taxon>Archelosauria</taxon>
        <taxon>Archosauria</taxon>
        <taxon>Dinosauria</taxon>
        <taxon>Saurischia</taxon>
        <taxon>Theropoda</taxon>
        <taxon>Coelurosauria</taxon>
        <taxon>Aves</taxon>
        <taxon>Neognathae</taxon>
        <taxon>Neoaves</taxon>
        <taxon>Charadriiformes</taxon>
        <taxon>Rostratulidae</taxon>
        <taxon>Nycticryphes</taxon>
    </lineage>
</organism>
<evidence type="ECO:0000256" key="3">
    <source>
        <dbReference type="ARBA" id="ARBA00022741"/>
    </source>
</evidence>
<dbReference type="GO" id="GO:0006432">
    <property type="term" value="P:phenylalanyl-tRNA aminoacylation"/>
    <property type="evidence" value="ECO:0007669"/>
    <property type="project" value="TreeGrafter"/>
</dbReference>
<dbReference type="Proteomes" id="UP000586634">
    <property type="component" value="Unassembled WGS sequence"/>
</dbReference>
<dbReference type="PROSITE" id="PS50862">
    <property type="entry name" value="AA_TRNA_LIGASE_II"/>
    <property type="match status" value="1"/>
</dbReference>
<comment type="caution">
    <text evidence="8">The sequence shown here is derived from an EMBL/GenBank/DDBJ whole genome shotgun (WGS) entry which is preliminary data.</text>
</comment>
<dbReference type="InterPro" id="IPR006195">
    <property type="entry name" value="aa-tRNA-synth_II"/>
</dbReference>
<dbReference type="Pfam" id="PF01409">
    <property type="entry name" value="tRNA-synt_2d"/>
    <property type="match status" value="2"/>
</dbReference>
<gene>
    <name evidence="8" type="primary">Farsa_0</name>
    <name evidence="8" type="ORF">NYCSEM_R11728</name>
</gene>
<dbReference type="EC" id="6.1.1.20" evidence="1"/>
<dbReference type="InterPro" id="IPR045864">
    <property type="entry name" value="aa-tRNA-synth_II/BPL/LPL"/>
</dbReference>
<feature type="non-terminal residue" evidence="8">
    <location>
        <position position="1"/>
    </location>
</feature>
<dbReference type="SUPFAM" id="SSF55681">
    <property type="entry name" value="Class II aaRS and biotin synthetases"/>
    <property type="match status" value="1"/>
</dbReference>
<dbReference type="Gene3D" id="3.30.930.10">
    <property type="entry name" value="Bira Bifunctional Protein, Domain 2"/>
    <property type="match status" value="1"/>
</dbReference>
<proteinExistence type="predicted"/>
<feature type="domain" description="Aminoacyl-transfer RNA synthetases class-II family profile" evidence="7">
    <location>
        <begin position="105"/>
        <end position="223"/>
    </location>
</feature>